<dbReference type="EMBL" id="JAMFTS010000003">
    <property type="protein sequence ID" value="KAJ4781967.1"/>
    <property type="molecule type" value="Genomic_DNA"/>
</dbReference>
<gene>
    <name evidence="3" type="ORF">LUZ62_066224</name>
</gene>
<dbReference type="Gene3D" id="1.20.1280.50">
    <property type="match status" value="1"/>
</dbReference>
<accession>A0AAV8EV69</accession>
<feature type="domain" description="F-box" evidence="1">
    <location>
        <begin position="11"/>
        <end position="50"/>
    </location>
</feature>
<evidence type="ECO:0000259" key="1">
    <source>
        <dbReference type="Pfam" id="PF00646"/>
    </source>
</evidence>
<dbReference type="InterPro" id="IPR053772">
    <property type="entry name" value="At1g61320/At1g61330-like"/>
</dbReference>
<organism evidence="3 4">
    <name type="scientific">Rhynchospora pubera</name>
    <dbReference type="NCBI Taxonomy" id="906938"/>
    <lineage>
        <taxon>Eukaryota</taxon>
        <taxon>Viridiplantae</taxon>
        <taxon>Streptophyta</taxon>
        <taxon>Embryophyta</taxon>
        <taxon>Tracheophyta</taxon>
        <taxon>Spermatophyta</taxon>
        <taxon>Magnoliopsida</taxon>
        <taxon>Liliopsida</taxon>
        <taxon>Poales</taxon>
        <taxon>Cyperaceae</taxon>
        <taxon>Cyperoideae</taxon>
        <taxon>Rhynchosporeae</taxon>
        <taxon>Rhynchospora</taxon>
    </lineage>
</organism>
<name>A0AAV8EV69_9POAL</name>
<dbReference type="InterPro" id="IPR032675">
    <property type="entry name" value="LRR_dom_sf"/>
</dbReference>
<evidence type="ECO:0000259" key="2">
    <source>
        <dbReference type="Pfam" id="PF24758"/>
    </source>
</evidence>
<evidence type="ECO:0000313" key="3">
    <source>
        <dbReference type="EMBL" id="KAJ4781967.1"/>
    </source>
</evidence>
<evidence type="ECO:0000313" key="4">
    <source>
        <dbReference type="Proteomes" id="UP001140206"/>
    </source>
</evidence>
<dbReference type="Gene3D" id="3.80.10.10">
    <property type="entry name" value="Ribonuclease Inhibitor"/>
    <property type="match status" value="1"/>
</dbReference>
<comment type="caution">
    <text evidence="3">The sequence shown here is derived from an EMBL/GenBank/DDBJ whole genome shotgun (WGS) entry which is preliminary data.</text>
</comment>
<dbReference type="SUPFAM" id="SSF52047">
    <property type="entry name" value="RNI-like"/>
    <property type="match status" value="1"/>
</dbReference>
<dbReference type="Pfam" id="PF00646">
    <property type="entry name" value="F-box"/>
    <property type="match status" value="1"/>
</dbReference>
<dbReference type="InterPro" id="IPR036047">
    <property type="entry name" value="F-box-like_dom_sf"/>
</dbReference>
<dbReference type="InterPro" id="IPR055411">
    <property type="entry name" value="LRR_FXL15/At3g58940/PEG3-like"/>
</dbReference>
<feature type="domain" description="F-box/LRR-repeat protein 15/At3g58940/PEG3-like LRR" evidence="2">
    <location>
        <begin position="114"/>
        <end position="329"/>
    </location>
</feature>
<dbReference type="Pfam" id="PF24758">
    <property type="entry name" value="LRR_At5g56370"/>
    <property type="match status" value="1"/>
</dbReference>
<dbReference type="PANTHER" id="PTHR34145">
    <property type="entry name" value="OS02G0105600 PROTEIN"/>
    <property type="match status" value="1"/>
</dbReference>
<protein>
    <submittedName>
        <fullName evidence="3">F-box/RNI-like superfamily protein</fullName>
    </submittedName>
</protein>
<dbReference type="InterPro" id="IPR001810">
    <property type="entry name" value="F-box_dom"/>
</dbReference>
<sequence>MTDTEAEEDRFSSLPFEIKIYILDFLEIKDAVRTSSLARSWHDLWTHLPRLLLANLQDTLGDNHDSGTSNWIQRVYNLVSSLQGPLNFFQLVYDGIMSADEYVFLQSLLDLLPQKGGVEKLDLLFQPDMKDEVIRLPSFHSVYVLHLFGCRVVLPTCFQGFRRLKTLSLRTVGISNDDLNLLVRTSKNLTSLAISDCYTLGDPLSVDLSLPFMRHLEFRGIYNDFVEKVLAFSAPCLKQAVIGLSHVDYSSQNLAQMILLLVTSVAMVDSLDLSFDVLRCLSLVNLPFNFTFPCLRCLKLPLNVDTVNKRMCEAFLWLLRSMPFLDELEVELERDDDYDQADGVAILMAELLVKKHNGLTCLERTMTSVTIDMSCMDVITSIAMISITMIQFFLSNAKVLKLLKIDHVCGAYGASVMPSMIEELQKAELTSSGAKVMISDGTMSNKYIVYD</sequence>
<dbReference type="SUPFAM" id="SSF81383">
    <property type="entry name" value="F-box domain"/>
    <property type="match status" value="1"/>
</dbReference>
<dbReference type="Proteomes" id="UP001140206">
    <property type="component" value="Chromosome 3"/>
</dbReference>
<dbReference type="PANTHER" id="PTHR34145:SF28">
    <property type="entry name" value="F-BOX DOMAIN-CONTAINING PROTEIN"/>
    <property type="match status" value="1"/>
</dbReference>
<proteinExistence type="predicted"/>
<dbReference type="AlphaFoldDB" id="A0AAV8EV69"/>
<reference evidence="3" key="1">
    <citation type="submission" date="2022-08" db="EMBL/GenBank/DDBJ databases">
        <authorList>
            <person name="Marques A."/>
        </authorList>
    </citation>
    <scope>NUCLEOTIDE SEQUENCE</scope>
    <source>
        <strain evidence="3">RhyPub2mFocal</strain>
        <tissue evidence="3">Leaves</tissue>
    </source>
</reference>
<keyword evidence="4" id="KW-1185">Reference proteome</keyword>